<reference evidence="2" key="1">
    <citation type="journal article" date="2024" name="IScience">
        <title>Strigolactones Initiate the Formation of Haustorium-like Structures in Castilleja.</title>
        <authorList>
            <person name="Buerger M."/>
            <person name="Peterson D."/>
            <person name="Chory J."/>
        </authorList>
    </citation>
    <scope>NUCLEOTIDE SEQUENCE [LARGE SCALE GENOMIC DNA]</scope>
</reference>
<evidence type="ECO:0000313" key="2">
    <source>
        <dbReference type="Proteomes" id="UP001632038"/>
    </source>
</evidence>
<name>A0ABD3BBE6_9LAMI</name>
<evidence type="ECO:0000313" key="1">
    <source>
        <dbReference type="EMBL" id="KAL3614705.1"/>
    </source>
</evidence>
<protein>
    <submittedName>
        <fullName evidence="1">Uncharacterized protein</fullName>
    </submittedName>
</protein>
<gene>
    <name evidence="1" type="ORF">CASFOL_041462</name>
</gene>
<dbReference type="Proteomes" id="UP001632038">
    <property type="component" value="Unassembled WGS sequence"/>
</dbReference>
<proteinExistence type="predicted"/>
<keyword evidence="2" id="KW-1185">Reference proteome</keyword>
<dbReference type="AlphaFoldDB" id="A0ABD3BBE6"/>
<accession>A0ABD3BBE6</accession>
<comment type="caution">
    <text evidence="1">The sequence shown here is derived from an EMBL/GenBank/DDBJ whole genome shotgun (WGS) entry which is preliminary data.</text>
</comment>
<organism evidence="1 2">
    <name type="scientific">Castilleja foliolosa</name>
    <dbReference type="NCBI Taxonomy" id="1961234"/>
    <lineage>
        <taxon>Eukaryota</taxon>
        <taxon>Viridiplantae</taxon>
        <taxon>Streptophyta</taxon>
        <taxon>Embryophyta</taxon>
        <taxon>Tracheophyta</taxon>
        <taxon>Spermatophyta</taxon>
        <taxon>Magnoliopsida</taxon>
        <taxon>eudicotyledons</taxon>
        <taxon>Gunneridae</taxon>
        <taxon>Pentapetalae</taxon>
        <taxon>asterids</taxon>
        <taxon>lamiids</taxon>
        <taxon>Lamiales</taxon>
        <taxon>Orobanchaceae</taxon>
        <taxon>Pedicularideae</taxon>
        <taxon>Castillejinae</taxon>
        <taxon>Castilleja</taxon>
    </lineage>
</organism>
<sequence>MASDGRLRLSLLTEAVAVANRLSASDGIVLFLTFLSKKRGKYIDLDMFTVPREPPEPPVREPEPEPAEPEPELITLIFITTIFLSVAGGFAPSSPPANSQNTSLIAAILSTLGFQDLAVAAAADTNLSGAAPITIFALADRVC</sequence>
<dbReference type="EMBL" id="JAVIJP010000103">
    <property type="protein sequence ID" value="KAL3614705.1"/>
    <property type="molecule type" value="Genomic_DNA"/>
</dbReference>